<dbReference type="GO" id="GO:0016758">
    <property type="term" value="F:hexosyltransferase activity"/>
    <property type="evidence" value="ECO:0007669"/>
    <property type="project" value="InterPro"/>
</dbReference>
<dbReference type="AlphaFoldDB" id="A0A917FW74"/>
<keyword evidence="10" id="KW-1185">Reference proteome</keyword>
<feature type="transmembrane region" description="Helical" evidence="8">
    <location>
        <begin position="129"/>
        <end position="149"/>
    </location>
</feature>
<dbReference type="Pfam" id="PF09594">
    <property type="entry name" value="GT87"/>
    <property type="match status" value="1"/>
</dbReference>
<sequence length="403" mass="45004">MISYVMWPIAVMTVLNRVLVKAVNGFRTDDFTPVYQAALAFLNRRPVYDANFSSVDPHYLYPPSGTLMIAPLAVIDPERSRWLFISINAIAAVVALYLLLKLFDVALSSPITPVVLFAAFSTETVTNTLVFTNINGLVLLGEVAFLGLLLKKKPYWSGAAIGLTIAVKPTLAPLLLLPLVRKEWRVFVTAIGIPLVLTAVAIPLIVDPWDFVRRTVPYLGETRDYFNSSIAGNALYYGLPEWLSVGLRGVFAIIVVATLYLLWKYYRHDELFFLMTASGVLLTASWLLSSLAQMYYSMMLFPFLLTVLLRNSTIRNWPAWLAAYGFLSYDSWLSGRWPTAGRAAEYMKTTFGWSLLLIVVLCVLVGRYLAAKREGRLDGGIDPVFDDARTPSPALETKVAEKY</sequence>
<dbReference type="InterPro" id="IPR018584">
    <property type="entry name" value="GT87"/>
</dbReference>
<evidence type="ECO:0000256" key="3">
    <source>
        <dbReference type="ARBA" id="ARBA00022679"/>
    </source>
</evidence>
<feature type="transmembrane region" description="Helical" evidence="8">
    <location>
        <begin position="105"/>
        <end position="122"/>
    </location>
</feature>
<keyword evidence="3" id="KW-0808">Transferase</keyword>
<feature type="transmembrane region" description="Helical" evidence="8">
    <location>
        <begin position="155"/>
        <end position="177"/>
    </location>
</feature>
<comment type="caution">
    <text evidence="9">The sequence shown here is derived from an EMBL/GenBank/DDBJ whole genome shotgun (WGS) entry which is preliminary data.</text>
</comment>
<evidence type="ECO:0000256" key="2">
    <source>
        <dbReference type="ARBA" id="ARBA00022475"/>
    </source>
</evidence>
<gene>
    <name evidence="9" type="ORF">GCM10007304_23490</name>
</gene>
<dbReference type="Proteomes" id="UP000654257">
    <property type="component" value="Unassembled WGS sequence"/>
</dbReference>
<dbReference type="EMBL" id="BMCU01000002">
    <property type="protein sequence ID" value="GGG08722.1"/>
    <property type="molecule type" value="Genomic_DNA"/>
</dbReference>
<feature type="transmembrane region" description="Helical" evidence="8">
    <location>
        <begin position="184"/>
        <end position="206"/>
    </location>
</feature>
<evidence type="ECO:0000256" key="5">
    <source>
        <dbReference type="ARBA" id="ARBA00022989"/>
    </source>
</evidence>
<dbReference type="GO" id="GO:0005886">
    <property type="term" value="C:plasma membrane"/>
    <property type="evidence" value="ECO:0007669"/>
    <property type="project" value="UniProtKB-SubCell"/>
</dbReference>
<evidence type="ECO:0000256" key="8">
    <source>
        <dbReference type="SAM" id="Phobius"/>
    </source>
</evidence>
<evidence type="ECO:0000256" key="6">
    <source>
        <dbReference type="ARBA" id="ARBA00023136"/>
    </source>
</evidence>
<feature type="transmembrane region" description="Helical" evidence="8">
    <location>
        <begin position="82"/>
        <end position="99"/>
    </location>
</feature>
<accession>A0A917FW74</accession>
<reference evidence="9" key="2">
    <citation type="submission" date="2020-09" db="EMBL/GenBank/DDBJ databases">
        <authorList>
            <person name="Sun Q."/>
            <person name="Sedlacek I."/>
        </authorList>
    </citation>
    <scope>NUCLEOTIDE SEQUENCE</scope>
    <source>
        <strain evidence="9">CCM 7905</strain>
    </source>
</reference>
<reference evidence="9" key="1">
    <citation type="journal article" date="2014" name="Int. J. Syst. Evol. Microbiol.">
        <title>Complete genome sequence of Corynebacterium casei LMG S-19264T (=DSM 44701T), isolated from a smear-ripened cheese.</title>
        <authorList>
            <consortium name="US DOE Joint Genome Institute (JGI-PGF)"/>
            <person name="Walter F."/>
            <person name="Albersmeier A."/>
            <person name="Kalinowski J."/>
            <person name="Ruckert C."/>
        </authorList>
    </citation>
    <scope>NUCLEOTIDE SEQUENCE</scope>
    <source>
        <strain evidence="9">CCM 7905</strain>
    </source>
</reference>
<feature type="transmembrane region" description="Helical" evidence="8">
    <location>
        <begin position="270"/>
        <end position="288"/>
    </location>
</feature>
<evidence type="ECO:0000313" key="9">
    <source>
        <dbReference type="EMBL" id="GGG08722.1"/>
    </source>
</evidence>
<feature type="transmembrane region" description="Helical" evidence="8">
    <location>
        <begin position="350"/>
        <end position="370"/>
    </location>
</feature>
<feature type="transmembrane region" description="Helical" evidence="8">
    <location>
        <begin position="242"/>
        <end position="263"/>
    </location>
</feature>
<proteinExistence type="inferred from homology"/>
<evidence type="ECO:0000313" key="10">
    <source>
        <dbReference type="Proteomes" id="UP000654257"/>
    </source>
</evidence>
<comment type="subcellular location">
    <subcellularLocation>
        <location evidence="1">Cell membrane</location>
        <topology evidence="1">Multi-pass membrane protein</topology>
    </subcellularLocation>
</comment>
<evidence type="ECO:0000256" key="4">
    <source>
        <dbReference type="ARBA" id="ARBA00022692"/>
    </source>
</evidence>
<protein>
    <submittedName>
        <fullName evidence="9">Alpha-(1-&gt;3)-arabinofuranosyltransferase</fullName>
    </submittedName>
</protein>
<keyword evidence="6 8" id="KW-0472">Membrane</keyword>
<keyword evidence="2" id="KW-1003">Cell membrane</keyword>
<keyword evidence="4 8" id="KW-0812">Transmembrane</keyword>
<keyword evidence="5 8" id="KW-1133">Transmembrane helix</keyword>
<evidence type="ECO:0000256" key="7">
    <source>
        <dbReference type="ARBA" id="ARBA00024033"/>
    </source>
</evidence>
<evidence type="ECO:0000256" key="1">
    <source>
        <dbReference type="ARBA" id="ARBA00004651"/>
    </source>
</evidence>
<name>A0A917FW74_9NOCA</name>
<organism evidence="9 10">
    <name type="scientific">Rhodococcoides trifolii</name>
    <dbReference type="NCBI Taxonomy" id="908250"/>
    <lineage>
        <taxon>Bacteria</taxon>
        <taxon>Bacillati</taxon>
        <taxon>Actinomycetota</taxon>
        <taxon>Actinomycetes</taxon>
        <taxon>Mycobacteriales</taxon>
        <taxon>Nocardiaceae</taxon>
        <taxon>Rhodococcoides</taxon>
    </lineage>
</organism>
<comment type="similarity">
    <text evidence="7">Belongs to the glycosyltransferase 87 family.</text>
</comment>